<dbReference type="RefSeq" id="WP_076625653.1">
    <property type="nucleotide sequence ID" value="NZ_CP014797.1"/>
</dbReference>
<sequence length="224" mass="24827">MSAEDRRTAILDAATGLLSTHPWEEVTVALLLEAAGISKGGFYHHFTSKDDVLAAVLLRLSDACTAAGQTVYDRSEGDAVARFTAYLAGTTRWELGQADKIMGVIRIALMEGNETIFLGLEQEARRRATPLMRRLVTEGVAEGVFDVIDIDMTVDLLQHAWRMRWVVLAQARRRCARGDPEGGRAMLEERLRLEELMTNRLLGCRETAVRMPASGEFSDFLNSA</sequence>
<dbReference type="PROSITE" id="PS50977">
    <property type="entry name" value="HTH_TETR_2"/>
    <property type="match status" value="1"/>
</dbReference>
<reference evidence="6 7" key="1">
    <citation type="submission" date="2016-03" db="EMBL/GenBank/DDBJ databases">
        <title>Deep-sea bacteria in the southern Pacific.</title>
        <authorList>
            <person name="Tang K."/>
        </authorList>
    </citation>
    <scope>NUCLEOTIDE SEQUENCE [LARGE SCALE GENOMIC DNA]</scope>
    <source>
        <strain evidence="6 7">JLT2016</strain>
        <plasmid evidence="7">Plasmid ptpro1</plasmid>
    </source>
</reference>
<dbReference type="EMBL" id="CP014797">
    <property type="protein sequence ID" value="APX25898.1"/>
    <property type="molecule type" value="Genomic_DNA"/>
</dbReference>
<dbReference type="AlphaFoldDB" id="A0A1U7DCP8"/>
<name>A0A1U7DCP8_9RHOB</name>
<dbReference type="PRINTS" id="PR00455">
    <property type="entry name" value="HTHTETR"/>
</dbReference>
<geneLocation type="plasmid" evidence="7">
    <name>ptpro1</name>
</geneLocation>
<dbReference type="InterPro" id="IPR001647">
    <property type="entry name" value="HTH_TetR"/>
</dbReference>
<evidence type="ECO:0000259" key="5">
    <source>
        <dbReference type="PROSITE" id="PS50977"/>
    </source>
</evidence>
<dbReference type="SUPFAM" id="SSF46689">
    <property type="entry name" value="Homeodomain-like"/>
    <property type="match status" value="1"/>
</dbReference>
<evidence type="ECO:0000256" key="2">
    <source>
        <dbReference type="ARBA" id="ARBA00023125"/>
    </source>
</evidence>
<keyword evidence="3" id="KW-0804">Transcription</keyword>
<dbReference type="InterPro" id="IPR009057">
    <property type="entry name" value="Homeodomain-like_sf"/>
</dbReference>
<dbReference type="InterPro" id="IPR050109">
    <property type="entry name" value="HTH-type_TetR-like_transc_reg"/>
</dbReference>
<dbReference type="Gene3D" id="1.10.357.10">
    <property type="entry name" value="Tetracycline Repressor, domain 2"/>
    <property type="match status" value="1"/>
</dbReference>
<proteinExistence type="predicted"/>
<gene>
    <name evidence="6" type="ORF">Ga0080559_TMP415</name>
</gene>
<feature type="domain" description="HTH tetR-type" evidence="5">
    <location>
        <begin position="4"/>
        <end position="64"/>
    </location>
</feature>
<evidence type="ECO:0000256" key="3">
    <source>
        <dbReference type="ARBA" id="ARBA00023163"/>
    </source>
</evidence>
<organism evidence="6 7">
    <name type="scientific">Salipiger profundus</name>
    <dbReference type="NCBI Taxonomy" id="1229727"/>
    <lineage>
        <taxon>Bacteria</taxon>
        <taxon>Pseudomonadati</taxon>
        <taxon>Pseudomonadota</taxon>
        <taxon>Alphaproteobacteria</taxon>
        <taxon>Rhodobacterales</taxon>
        <taxon>Roseobacteraceae</taxon>
        <taxon>Salipiger</taxon>
    </lineage>
</organism>
<dbReference type="PANTHER" id="PTHR30055">
    <property type="entry name" value="HTH-TYPE TRANSCRIPTIONAL REGULATOR RUTR"/>
    <property type="match status" value="1"/>
</dbReference>
<protein>
    <submittedName>
        <fullName evidence="6">Transcriptional regulator</fullName>
    </submittedName>
</protein>
<evidence type="ECO:0000256" key="1">
    <source>
        <dbReference type="ARBA" id="ARBA00023015"/>
    </source>
</evidence>
<dbReference type="OrthoDB" id="9811084at2"/>
<dbReference type="GO" id="GO:0000976">
    <property type="term" value="F:transcription cis-regulatory region binding"/>
    <property type="evidence" value="ECO:0007669"/>
    <property type="project" value="TreeGrafter"/>
</dbReference>
<evidence type="ECO:0000313" key="6">
    <source>
        <dbReference type="EMBL" id="APX25898.1"/>
    </source>
</evidence>
<keyword evidence="6" id="KW-0614">Plasmid</keyword>
<dbReference type="Pfam" id="PF00440">
    <property type="entry name" value="TetR_N"/>
    <property type="match status" value="1"/>
</dbReference>
<accession>A0A1U7DCP8</accession>
<keyword evidence="1" id="KW-0805">Transcription regulation</keyword>
<evidence type="ECO:0000313" key="7">
    <source>
        <dbReference type="Proteomes" id="UP000186559"/>
    </source>
</evidence>
<dbReference type="PANTHER" id="PTHR30055:SF234">
    <property type="entry name" value="HTH-TYPE TRANSCRIPTIONAL REGULATOR BETI"/>
    <property type="match status" value="1"/>
</dbReference>
<evidence type="ECO:0000256" key="4">
    <source>
        <dbReference type="PROSITE-ProRule" id="PRU00335"/>
    </source>
</evidence>
<keyword evidence="7" id="KW-1185">Reference proteome</keyword>
<dbReference type="Proteomes" id="UP000186559">
    <property type="component" value="Plasmid pTPRO1"/>
</dbReference>
<keyword evidence="2 4" id="KW-0238">DNA-binding</keyword>
<dbReference type="GO" id="GO:0003700">
    <property type="term" value="F:DNA-binding transcription factor activity"/>
    <property type="evidence" value="ECO:0007669"/>
    <property type="project" value="TreeGrafter"/>
</dbReference>
<dbReference type="KEGG" id="tpro:Ga0080559_TMP415"/>
<feature type="DNA-binding region" description="H-T-H motif" evidence="4">
    <location>
        <begin position="27"/>
        <end position="46"/>
    </location>
</feature>